<protein>
    <submittedName>
        <fullName evidence="4">Uncharacterized protein</fullName>
    </submittedName>
</protein>
<organism evidence="4 5">
    <name type="scientific">Rotaria magnacalcarata</name>
    <dbReference type="NCBI Taxonomy" id="392030"/>
    <lineage>
        <taxon>Eukaryota</taxon>
        <taxon>Metazoa</taxon>
        <taxon>Spiralia</taxon>
        <taxon>Gnathifera</taxon>
        <taxon>Rotifera</taxon>
        <taxon>Eurotatoria</taxon>
        <taxon>Bdelloidea</taxon>
        <taxon>Philodinida</taxon>
        <taxon>Philodinidae</taxon>
        <taxon>Rotaria</taxon>
    </lineage>
</organism>
<dbReference type="EMBL" id="CAJNRF010010715">
    <property type="protein sequence ID" value="CAF2123476.1"/>
    <property type="molecule type" value="Genomic_DNA"/>
</dbReference>
<evidence type="ECO:0000256" key="1">
    <source>
        <dbReference type="SAM" id="Phobius"/>
    </source>
</evidence>
<dbReference type="AlphaFoldDB" id="A0A816WJY5"/>
<comment type="caution">
    <text evidence="4">The sequence shown here is derived from an EMBL/GenBank/DDBJ whole genome shotgun (WGS) entry which is preliminary data.</text>
</comment>
<sequence>MMMYTLHSFFAAILTLIIIIHGDDNVVYPSFPRQAEFTIEHLKLDGQDRRTHEDYIYDYDNNYLIKISEHSYVYYNYTSLTKAVYLRDTLQQCTVYPIDIDNSSDGLSGVTDPDDSTTHIRPLNDFFLLTSNATYFGENIQRGSIHVNQWISALINDSDIIWSFTKSNYLMPWNSTNYSIPIQRIRKRKSDGFISEIFNIFSYKTKIVKTDILPPKGIFCNDSIPENELISLEDFNIKFPDKFSVRIDASTTVQQLWHSVHLRYRRSRERKLIRYDYTPFDNTQTPMTIIFDDTEDAPRAYKIDRRTGSCVIEKFAAINSLLSILHNPIESLIKYENFLISKPPEYFFQHTGSRPCRGSILCSTFIGQISSFPLDSDDNWLSTSIEWGWSKRFIDDSESNYDYPVYLNLNLYKNMNEPPANVHYEFYDYRTDVHLDEFDVNLCYRSNQLWYEHLAFQLKITNQTIADGIENISINRRALAEYIRAQMMSIMSLKYLRISQLEIDHHPNQPGHNDTLYCIFTLLDRTPFVDPNSEIELLDAKNKLEFGINNGQMHFHTDDGLTIEAISGSLENIQYFYAFNPNISINQIDYFSNTTVHVNRTIVETIEEVYEKVKYSDGAQTGAVIGGMLVGVVLGAVAVLVVIRMIKRKAEGSPSGGLTFRNISFRVGNKRTQETIAMQNPLQDIEETTT</sequence>
<reference evidence="4" key="1">
    <citation type="submission" date="2021-02" db="EMBL/GenBank/DDBJ databases">
        <authorList>
            <person name="Nowell W R."/>
        </authorList>
    </citation>
    <scope>NUCLEOTIDE SEQUENCE</scope>
</reference>
<dbReference type="Proteomes" id="UP000663887">
    <property type="component" value="Unassembled WGS sequence"/>
</dbReference>
<name>A0A816WJY5_9BILA</name>
<dbReference type="EMBL" id="CAJNRG010011770">
    <property type="protein sequence ID" value="CAF2135067.1"/>
    <property type="molecule type" value="Genomic_DNA"/>
</dbReference>
<keyword evidence="1" id="KW-0812">Transmembrane</keyword>
<feature type="signal peptide" evidence="2">
    <location>
        <begin position="1"/>
        <end position="22"/>
    </location>
</feature>
<evidence type="ECO:0000313" key="4">
    <source>
        <dbReference type="EMBL" id="CAF2135067.1"/>
    </source>
</evidence>
<proteinExistence type="predicted"/>
<feature type="chain" id="PRO_5036230797" evidence="2">
    <location>
        <begin position="23"/>
        <end position="690"/>
    </location>
</feature>
<evidence type="ECO:0000256" key="2">
    <source>
        <dbReference type="SAM" id="SignalP"/>
    </source>
</evidence>
<evidence type="ECO:0000313" key="5">
    <source>
        <dbReference type="Proteomes" id="UP000663887"/>
    </source>
</evidence>
<keyword evidence="1" id="KW-1133">Transmembrane helix</keyword>
<dbReference type="Proteomes" id="UP000663856">
    <property type="component" value="Unassembled WGS sequence"/>
</dbReference>
<keyword evidence="2" id="KW-0732">Signal</keyword>
<accession>A0A816WJY5</accession>
<dbReference type="PANTHER" id="PTHR36902:SF1">
    <property type="entry name" value="ENRICHED IN SURFACE-LABELED PROTEOME PROTEIN 9"/>
    <property type="match status" value="1"/>
</dbReference>
<dbReference type="PANTHER" id="PTHR36902">
    <property type="entry name" value="ENRICHED IN SURFACE-LABELED PROTEOME PROTEIN 9"/>
    <property type="match status" value="1"/>
</dbReference>
<keyword evidence="1" id="KW-0472">Membrane</keyword>
<feature type="transmembrane region" description="Helical" evidence="1">
    <location>
        <begin position="622"/>
        <end position="643"/>
    </location>
</feature>
<evidence type="ECO:0000313" key="3">
    <source>
        <dbReference type="EMBL" id="CAF2123476.1"/>
    </source>
</evidence>
<gene>
    <name evidence="3" type="ORF">WKI299_LOCUS24839</name>
    <name evidence="4" type="ORF">XDN619_LOCUS25628</name>
</gene>